<evidence type="ECO:0000313" key="2">
    <source>
        <dbReference type="EMBL" id="AII26484.1"/>
    </source>
</evidence>
<dbReference type="RefSeq" id="WP_032018716.1">
    <property type="nucleotide sequence ID" value="NZ_KF889012.1"/>
</dbReference>
<dbReference type="Pfam" id="PF06666">
    <property type="entry name" value="DUF1173"/>
    <property type="match status" value="1"/>
</dbReference>
<reference evidence="2" key="1">
    <citation type="submission" date="2013-11" db="EMBL/GenBank/DDBJ databases">
        <authorList>
            <person name="Liu C.-C."/>
            <person name="Tang C.Y."/>
            <person name="Kuo H.-Y."/>
            <person name="Chang K.-C."/>
            <person name="Liou M.-L."/>
        </authorList>
    </citation>
    <scope>NUCLEOTIDE SEQUENCE</scope>
    <source>
        <strain evidence="2">TYTH-1</strain>
        <plasmid evidence="2">pAB_CC</plasmid>
    </source>
</reference>
<dbReference type="AlphaFoldDB" id="A0A076G3R8"/>
<dbReference type="EMBL" id="KF889012">
    <property type="protein sequence ID" value="AII26484.1"/>
    <property type="molecule type" value="Genomic_DNA"/>
</dbReference>
<organism evidence="2">
    <name type="scientific">Acinetobacter baumannii TYTH-1</name>
    <dbReference type="NCBI Taxonomy" id="1100841"/>
    <lineage>
        <taxon>Bacteria</taxon>
        <taxon>Pseudomonadati</taxon>
        <taxon>Pseudomonadota</taxon>
        <taxon>Gammaproteobacteria</taxon>
        <taxon>Moraxellales</taxon>
        <taxon>Moraxellaceae</taxon>
        <taxon>Acinetobacter</taxon>
        <taxon>Acinetobacter calcoaceticus/baumannii complex</taxon>
    </lineage>
</organism>
<reference evidence="2" key="2">
    <citation type="journal article" date="2014" name="Genomics">
        <title>Prevalence and mapping of a plasmid encoding a type IV secretion system in Acinetobacter baumannii.</title>
        <authorList>
            <person name="Liu C.C."/>
            <person name="Kuo H.Y."/>
            <person name="Tang C.Y."/>
            <person name="Chang K.C."/>
            <person name="Liou M.L."/>
        </authorList>
    </citation>
    <scope>NUCLEOTIDE SEQUENCE</scope>
    <source>
        <strain evidence="2">TYTH-1</strain>
        <plasmid evidence="2">pAB_CC</plasmid>
    </source>
</reference>
<keyword evidence="2" id="KW-0614">Plasmid</keyword>
<geneLocation type="plasmid" evidence="2">
    <name>pAB_CC</name>
</geneLocation>
<evidence type="ECO:0008006" key="3">
    <source>
        <dbReference type="Google" id="ProtNLM"/>
    </source>
</evidence>
<dbReference type="InterPro" id="IPR009553">
    <property type="entry name" value="DUF1173"/>
</dbReference>
<name>A0A076G3R8_ACIBA</name>
<evidence type="ECO:0000256" key="1">
    <source>
        <dbReference type="SAM" id="MobiDB-lite"/>
    </source>
</evidence>
<proteinExistence type="predicted"/>
<accession>A0A076G3R8</accession>
<feature type="region of interest" description="Disordered" evidence="1">
    <location>
        <begin position="106"/>
        <end position="125"/>
    </location>
</feature>
<gene>
    <name evidence="2" type="ORF">M3Q_pABCC81</name>
</gene>
<protein>
    <recommendedName>
        <fullName evidence="3">DUF1173 domain-containing protein</fullName>
    </recommendedName>
</protein>
<sequence>MKLLFGEDVISSDFEGLQSLLKQYYEKRKRPLCLCTNNGVEMYIAKINESYILKRMPKTGGRHSPVCLSFEPPEELSGLGEVQGQAIQENPEDGTTNLKLDFSLTKMPGKAPPAPSGADSDSVRTDGKKLTLRGLLHYLFEEAKLNYFNPDIPKRNWYTVRKALLNASDSKIAKRASLTDNLYIPETYNDQKRKEIIARRNEKMAHMNTGKASQNLMILIGIVKEISEARYDFKMVIKHCPDFHFFMNKDLHKRIFKRFQEDLELWGAHENSQLITISTFTRGISGVANLEEVSLIVVNEQWIPYENMYEYDLINEMIRENRPFIKGLRYNLDRKKPLSSLVALDTLPVPTAMYIIPAAQSHTYKESVVNLIEASEYEGWIWEAEMAMPDLPKLGLLTTDSEILEDNLKPNEQLFDTNRTS</sequence>